<organism evidence="1">
    <name type="scientific">Anthurium amnicola</name>
    <dbReference type="NCBI Taxonomy" id="1678845"/>
    <lineage>
        <taxon>Eukaryota</taxon>
        <taxon>Viridiplantae</taxon>
        <taxon>Streptophyta</taxon>
        <taxon>Embryophyta</taxon>
        <taxon>Tracheophyta</taxon>
        <taxon>Spermatophyta</taxon>
        <taxon>Magnoliopsida</taxon>
        <taxon>Liliopsida</taxon>
        <taxon>Araceae</taxon>
        <taxon>Pothoideae</taxon>
        <taxon>Potheae</taxon>
        <taxon>Anthurium</taxon>
    </lineage>
</organism>
<dbReference type="AlphaFoldDB" id="A0A1D1XQN8"/>
<evidence type="ECO:0000313" key="1">
    <source>
        <dbReference type="EMBL" id="JAT44701.1"/>
    </source>
</evidence>
<reference evidence="1" key="1">
    <citation type="submission" date="2015-07" db="EMBL/GenBank/DDBJ databases">
        <title>Transcriptome Assembly of Anthurium amnicola.</title>
        <authorList>
            <person name="Suzuki J."/>
        </authorList>
    </citation>
    <scope>NUCLEOTIDE SEQUENCE</scope>
</reference>
<proteinExistence type="predicted"/>
<accession>A0A1D1XQN8</accession>
<protein>
    <submittedName>
        <fullName evidence="1">Uncharacterized protein</fullName>
    </submittedName>
</protein>
<feature type="non-terminal residue" evidence="1">
    <location>
        <position position="1"/>
    </location>
</feature>
<dbReference type="EMBL" id="GDJX01023235">
    <property type="protein sequence ID" value="JAT44701.1"/>
    <property type="molecule type" value="Transcribed_RNA"/>
</dbReference>
<dbReference type="InterPro" id="IPR036180">
    <property type="entry name" value="Gelsolin-like_dom_sf"/>
</dbReference>
<gene>
    <name evidence="1" type="ORF">g.95200</name>
</gene>
<sequence length="119" mass="13953">PRILSFKEVYLDPTPSNVPSFVSDLCTCRVSTGERYPDPFGFFFFVCFRQEGSSLARYFVPRLIPAHRDPPYEQEARFPQLLSLTPEQRMSLKSSFPHFDDLSFCEWMRSLRLVPPEPR</sequence>
<name>A0A1D1XQN8_9ARAE</name>
<dbReference type="SUPFAM" id="SSF82754">
    <property type="entry name" value="C-terminal, gelsolin-like domain of Sec23/24"/>
    <property type="match status" value="1"/>
</dbReference>